<dbReference type="Proteomes" id="UP000299102">
    <property type="component" value="Unassembled WGS sequence"/>
</dbReference>
<reference evidence="1 2" key="1">
    <citation type="journal article" date="2019" name="Commun. Biol.">
        <title>The bagworm genome reveals a unique fibroin gene that provides high tensile strength.</title>
        <authorList>
            <person name="Kono N."/>
            <person name="Nakamura H."/>
            <person name="Ohtoshi R."/>
            <person name="Tomita M."/>
            <person name="Numata K."/>
            <person name="Arakawa K."/>
        </authorList>
    </citation>
    <scope>NUCLEOTIDE SEQUENCE [LARGE SCALE GENOMIC DNA]</scope>
</reference>
<proteinExistence type="predicted"/>
<gene>
    <name evidence="1" type="ORF">EVAR_38303_1</name>
</gene>
<protein>
    <submittedName>
        <fullName evidence="1">Uncharacterized protein</fullName>
    </submittedName>
</protein>
<accession>A0A4C1W7Y9</accession>
<dbReference type="EMBL" id="BGZK01000497">
    <property type="protein sequence ID" value="GBP47191.1"/>
    <property type="molecule type" value="Genomic_DNA"/>
</dbReference>
<dbReference type="AlphaFoldDB" id="A0A4C1W7Y9"/>
<evidence type="ECO:0000313" key="1">
    <source>
        <dbReference type="EMBL" id="GBP47191.1"/>
    </source>
</evidence>
<comment type="caution">
    <text evidence="1">The sequence shown here is derived from an EMBL/GenBank/DDBJ whole genome shotgun (WGS) entry which is preliminary data.</text>
</comment>
<evidence type="ECO:0000313" key="2">
    <source>
        <dbReference type="Proteomes" id="UP000299102"/>
    </source>
</evidence>
<sequence length="107" mass="11743">MVRRRRRAASAANNARPASARALSYATGDLLRHAFAMAVFNFADVLSFRGVGGRGNSANHIRNGVHDLSRTESLLDIKFNKYLKNTQGELLMAMAKTENGNNTTANY</sequence>
<name>A0A4C1W7Y9_EUMVA</name>
<organism evidence="1 2">
    <name type="scientific">Eumeta variegata</name>
    <name type="common">Bagworm moth</name>
    <name type="synonym">Eumeta japonica</name>
    <dbReference type="NCBI Taxonomy" id="151549"/>
    <lineage>
        <taxon>Eukaryota</taxon>
        <taxon>Metazoa</taxon>
        <taxon>Ecdysozoa</taxon>
        <taxon>Arthropoda</taxon>
        <taxon>Hexapoda</taxon>
        <taxon>Insecta</taxon>
        <taxon>Pterygota</taxon>
        <taxon>Neoptera</taxon>
        <taxon>Endopterygota</taxon>
        <taxon>Lepidoptera</taxon>
        <taxon>Glossata</taxon>
        <taxon>Ditrysia</taxon>
        <taxon>Tineoidea</taxon>
        <taxon>Psychidae</taxon>
        <taxon>Oiketicinae</taxon>
        <taxon>Eumeta</taxon>
    </lineage>
</organism>
<keyword evidence="2" id="KW-1185">Reference proteome</keyword>